<feature type="transmembrane region" description="Helical" evidence="7">
    <location>
        <begin position="479"/>
        <end position="500"/>
    </location>
</feature>
<dbReference type="Gene3D" id="1.20.1250.20">
    <property type="entry name" value="MFS general substrate transporter like domains"/>
    <property type="match status" value="1"/>
</dbReference>
<dbReference type="Proteomes" id="UP000183809">
    <property type="component" value="Unassembled WGS sequence"/>
</dbReference>
<reference evidence="9 10" key="1">
    <citation type="submission" date="2016-10" db="EMBL/GenBank/DDBJ databases">
        <title>Proteomics and genomics reveal pathogen-plant mechanisms compatible with a hemibiotrophic lifestyle of Diplodia corticola.</title>
        <authorList>
            <person name="Fernandes I."/>
            <person name="De Jonge R."/>
            <person name="Van De Peer Y."/>
            <person name="Devreese B."/>
            <person name="Alves A."/>
            <person name="Esteves A.C."/>
        </authorList>
    </citation>
    <scope>NUCLEOTIDE SEQUENCE [LARGE SCALE GENOMIC DNA]</scope>
    <source>
        <strain evidence="9 10">CBS 112549</strain>
    </source>
</reference>
<comment type="subcellular location">
    <subcellularLocation>
        <location evidence="1">Membrane</location>
        <topology evidence="1">Multi-pass membrane protein</topology>
    </subcellularLocation>
</comment>
<comment type="similarity">
    <text evidence="2">Belongs to the major facilitator superfamily.</text>
</comment>
<feature type="transmembrane region" description="Helical" evidence="7">
    <location>
        <begin position="171"/>
        <end position="194"/>
    </location>
</feature>
<evidence type="ECO:0000256" key="5">
    <source>
        <dbReference type="ARBA" id="ARBA00023136"/>
    </source>
</evidence>
<name>A0A1J9R3Z9_9PEZI</name>
<proteinExistence type="inferred from homology"/>
<evidence type="ECO:0000256" key="1">
    <source>
        <dbReference type="ARBA" id="ARBA00004141"/>
    </source>
</evidence>
<dbReference type="OrthoDB" id="5141738at2759"/>
<dbReference type="Pfam" id="PF07690">
    <property type="entry name" value="MFS_1"/>
    <property type="match status" value="1"/>
</dbReference>
<sequence length="573" mass="61391">MSRPAATPHHLPNHDADNGIAAAHTGPPHLHILPYAPPGQMEVDAHDVKEQLDVDDMDHKSGASSPADDDTSESGDAAERRIVSFGKNDPEDPTQWPGKKKCVPLLSTISCVMNSTISSSLAAGAIDDISAYFHVTNQAQLVLPTSIFIVGYVVGPLIFGPLSEWYGRKPVMVVAFAMFTVFSMACALADSFAALVVFRLLVGIPGSCAISVTGGIIADVYNDPTSRGRAMALFMATTTFGPLIGPIASGFISTVSWRWAFWLGLIIAGAAWVPLLATPETYGPVILERRARRMRKEAAANGGDQNVFAPMELEPRDWRHVATVVLTRPIRMMLFEWIVLFSCLYLSFVYAVFYMFFQAYPIMFGDTYGFTPGEVGLTFLPIGIGAVIASGIYLWYDTFLARARRRNAAWTRSEEARRLPLACAAGPFIVVSLFWAGWTAATGATHWAVPVCAGVPFGVGYLLCFMAILNYLVDAYSTFAASAMAAAGTSRSVFGAALPFAARPMYAALGVAWACSLLGFVTLALCAIPFAFWRFGDAIRARSGFCASGELGKEGGGEDGDGDGDGEGEKGTV</sequence>
<evidence type="ECO:0000313" key="10">
    <source>
        <dbReference type="Proteomes" id="UP000183809"/>
    </source>
</evidence>
<evidence type="ECO:0000259" key="8">
    <source>
        <dbReference type="PROSITE" id="PS50850"/>
    </source>
</evidence>
<feature type="region of interest" description="Disordered" evidence="6">
    <location>
        <begin position="1"/>
        <end position="39"/>
    </location>
</feature>
<evidence type="ECO:0000256" key="4">
    <source>
        <dbReference type="ARBA" id="ARBA00022989"/>
    </source>
</evidence>
<feature type="transmembrane region" description="Helical" evidence="7">
    <location>
        <begin position="377"/>
        <end position="396"/>
    </location>
</feature>
<dbReference type="GeneID" id="31012531"/>
<protein>
    <submittedName>
        <fullName evidence="9">Mfs general substrate transporter</fullName>
    </submittedName>
</protein>
<feature type="region of interest" description="Disordered" evidence="6">
    <location>
        <begin position="56"/>
        <end position="77"/>
    </location>
</feature>
<dbReference type="AlphaFoldDB" id="A0A1J9R3Z9"/>
<feature type="transmembrane region" description="Helical" evidence="7">
    <location>
        <begin position="233"/>
        <end position="253"/>
    </location>
</feature>
<comment type="caution">
    <text evidence="9">The sequence shown here is derived from an EMBL/GenBank/DDBJ whole genome shotgun (WGS) entry which is preliminary data.</text>
</comment>
<dbReference type="GO" id="GO:0005886">
    <property type="term" value="C:plasma membrane"/>
    <property type="evidence" value="ECO:0007669"/>
    <property type="project" value="TreeGrafter"/>
</dbReference>
<feature type="transmembrane region" description="Helical" evidence="7">
    <location>
        <begin position="447"/>
        <end position="472"/>
    </location>
</feature>
<feature type="compositionally biased region" description="Acidic residues" evidence="6">
    <location>
        <begin position="557"/>
        <end position="566"/>
    </location>
</feature>
<feature type="transmembrane region" description="Helical" evidence="7">
    <location>
        <begin position="259"/>
        <end position="287"/>
    </location>
</feature>
<dbReference type="RefSeq" id="XP_020131190.1">
    <property type="nucleotide sequence ID" value="XM_020272272.1"/>
</dbReference>
<feature type="region of interest" description="Disordered" evidence="6">
    <location>
        <begin position="551"/>
        <end position="573"/>
    </location>
</feature>
<keyword evidence="5 7" id="KW-0472">Membrane</keyword>
<dbReference type="PROSITE" id="PS50850">
    <property type="entry name" value="MFS"/>
    <property type="match status" value="1"/>
</dbReference>
<dbReference type="PANTHER" id="PTHR23502">
    <property type="entry name" value="MAJOR FACILITATOR SUPERFAMILY"/>
    <property type="match status" value="1"/>
</dbReference>
<feature type="domain" description="Major facilitator superfamily (MFS) profile" evidence="8">
    <location>
        <begin position="103"/>
        <end position="573"/>
    </location>
</feature>
<evidence type="ECO:0000313" key="9">
    <source>
        <dbReference type="EMBL" id="OJD34930.1"/>
    </source>
</evidence>
<keyword evidence="10" id="KW-1185">Reference proteome</keyword>
<evidence type="ECO:0000256" key="7">
    <source>
        <dbReference type="SAM" id="Phobius"/>
    </source>
</evidence>
<feature type="transmembrane region" description="Helical" evidence="7">
    <location>
        <begin position="337"/>
        <end position="357"/>
    </location>
</feature>
<dbReference type="InterPro" id="IPR011701">
    <property type="entry name" value="MFS"/>
</dbReference>
<organism evidence="9 10">
    <name type="scientific">Diplodia corticola</name>
    <dbReference type="NCBI Taxonomy" id="236234"/>
    <lineage>
        <taxon>Eukaryota</taxon>
        <taxon>Fungi</taxon>
        <taxon>Dikarya</taxon>
        <taxon>Ascomycota</taxon>
        <taxon>Pezizomycotina</taxon>
        <taxon>Dothideomycetes</taxon>
        <taxon>Dothideomycetes incertae sedis</taxon>
        <taxon>Botryosphaeriales</taxon>
        <taxon>Botryosphaeriaceae</taxon>
        <taxon>Diplodia</taxon>
    </lineage>
</organism>
<dbReference type="GO" id="GO:0022857">
    <property type="term" value="F:transmembrane transporter activity"/>
    <property type="evidence" value="ECO:0007669"/>
    <property type="project" value="InterPro"/>
</dbReference>
<dbReference type="CDD" id="cd17323">
    <property type="entry name" value="MFS_Tpo1_MDR_like"/>
    <property type="match status" value="1"/>
</dbReference>
<evidence type="ECO:0000256" key="6">
    <source>
        <dbReference type="SAM" id="MobiDB-lite"/>
    </source>
</evidence>
<dbReference type="SUPFAM" id="SSF103473">
    <property type="entry name" value="MFS general substrate transporter"/>
    <property type="match status" value="1"/>
</dbReference>
<dbReference type="EMBL" id="MNUE01000020">
    <property type="protein sequence ID" value="OJD34930.1"/>
    <property type="molecule type" value="Genomic_DNA"/>
</dbReference>
<gene>
    <name evidence="9" type="ORF">BKCO1_2000088</name>
</gene>
<feature type="transmembrane region" description="Helical" evidence="7">
    <location>
        <begin position="506"/>
        <end position="533"/>
    </location>
</feature>
<keyword evidence="3 7" id="KW-0812">Transmembrane</keyword>
<evidence type="ECO:0000256" key="3">
    <source>
        <dbReference type="ARBA" id="ARBA00022692"/>
    </source>
</evidence>
<evidence type="ECO:0000256" key="2">
    <source>
        <dbReference type="ARBA" id="ARBA00008335"/>
    </source>
</evidence>
<dbReference type="STRING" id="236234.A0A1J9R3Z9"/>
<dbReference type="PANTHER" id="PTHR23502:SF74">
    <property type="entry name" value="MAJOR FACILITATOR SUPERFAMILY (MFS) PROFILE DOMAIN-CONTAINING PROTEIN"/>
    <property type="match status" value="1"/>
</dbReference>
<dbReference type="InterPro" id="IPR036259">
    <property type="entry name" value="MFS_trans_sf"/>
</dbReference>
<accession>A0A1J9R3Z9</accession>
<dbReference type="FunFam" id="1.20.1250.20:FF:000082">
    <property type="entry name" value="MFS multidrug transporter, putative"/>
    <property type="match status" value="1"/>
</dbReference>
<feature type="transmembrane region" description="Helical" evidence="7">
    <location>
        <begin position="200"/>
        <end position="221"/>
    </location>
</feature>
<keyword evidence="4 7" id="KW-1133">Transmembrane helix</keyword>
<feature type="transmembrane region" description="Helical" evidence="7">
    <location>
        <begin position="419"/>
        <end position="441"/>
    </location>
</feature>
<dbReference type="InterPro" id="IPR020846">
    <property type="entry name" value="MFS_dom"/>
</dbReference>
<feature type="transmembrane region" description="Helical" evidence="7">
    <location>
        <begin position="141"/>
        <end position="159"/>
    </location>
</feature>